<comment type="caution">
    <text evidence="1">The sequence shown here is derived from an EMBL/GenBank/DDBJ whole genome shotgun (WGS) entry which is preliminary data.</text>
</comment>
<dbReference type="Proteomes" id="UP000826656">
    <property type="component" value="Unassembled WGS sequence"/>
</dbReference>
<gene>
    <name evidence="1" type="ORF">KY290_031051</name>
</gene>
<protein>
    <submittedName>
        <fullName evidence="1">Uncharacterized protein</fullName>
    </submittedName>
</protein>
<evidence type="ECO:0000313" key="1">
    <source>
        <dbReference type="EMBL" id="KAH0743058.1"/>
    </source>
</evidence>
<accession>A0ABQ7U9W0</accession>
<dbReference type="EMBL" id="JAIVGD010000023">
    <property type="protein sequence ID" value="KAH0743058.1"/>
    <property type="molecule type" value="Genomic_DNA"/>
</dbReference>
<reference evidence="1 2" key="1">
    <citation type="journal article" date="2021" name="bioRxiv">
        <title>Chromosome-scale and haplotype-resolved genome assembly of a tetraploid potato cultivar.</title>
        <authorList>
            <person name="Sun H."/>
            <person name="Jiao W.-B."/>
            <person name="Krause K."/>
            <person name="Campoy J.A."/>
            <person name="Goel M."/>
            <person name="Folz-Donahue K."/>
            <person name="Kukat C."/>
            <person name="Huettel B."/>
            <person name="Schneeberger K."/>
        </authorList>
    </citation>
    <scope>NUCLEOTIDE SEQUENCE [LARGE SCALE GENOMIC DNA]</scope>
    <source>
        <strain evidence="1">SolTubOtavaFocal</strain>
        <tissue evidence="1">Leaves</tissue>
    </source>
</reference>
<sequence length="119" mass="13179">MTRAGQAKARKGNAVIMTRSWLNKLKAKCWTRATVEKITPQWQVGRGRTNAHGWYVIRSEIGQLKGDFGAKAEGCSRVPLTCVGSLDNLPISSCWRFVSIVDKTCSLNFEFGLSVGLFN</sequence>
<keyword evidence="2" id="KW-1185">Reference proteome</keyword>
<organism evidence="1 2">
    <name type="scientific">Solanum tuberosum</name>
    <name type="common">Potato</name>
    <dbReference type="NCBI Taxonomy" id="4113"/>
    <lineage>
        <taxon>Eukaryota</taxon>
        <taxon>Viridiplantae</taxon>
        <taxon>Streptophyta</taxon>
        <taxon>Embryophyta</taxon>
        <taxon>Tracheophyta</taxon>
        <taxon>Spermatophyta</taxon>
        <taxon>Magnoliopsida</taxon>
        <taxon>eudicotyledons</taxon>
        <taxon>Gunneridae</taxon>
        <taxon>Pentapetalae</taxon>
        <taxon>asterids</taxon>
        <taxon>lamiids</taxon>
        <taxon>Solanales</taxon>
        <taxon>Solanaceae</taxon>
        <taxon>Solanoideae</taxon>
        <taxon>Solaneae</taxon>
        <taxon>Solanum</taxon>
    </lineage>
</organism>
<name>A0ABQ7U9W0_SOLTU</name>
<evidence type="ECO:0000313" key="2">
    <source>
        <dbReference type="Proteomes" id="UP000826656"/>
    </source>
</evidence>
<proteinExistence type="predicted"/>